<evidence type="ECO:0000313" key="1">
    <source>
        <dbReference type="EMBL" id="OYD50721.1"/>
    </source>
</evidence>
<sequence length="311" mass="32798">MNILVPITITDAMVGAGTTIAEPAAGETAWVSAGNYVLGDRRIRATTHRVYECVQPHTGRTALPEVDTAYWLDAGPTQRYAPFDTYTSTAATATASITYVLSPGYFNAISLYGLTGAQIVVSVKDVPGGTEIYRYPASGAASLTEPPTGWYDYMFGKRRPIQKLVLSNLPIRPTAELTITVTAATGVAVGIGMINVGDLTPLLGDAEWGGVTGGASAEPTSYSYIKTNDDGTTTIKRRGKSTNLRATVVIPRQKADAALATVQQVLDVPVSWIATNSQGFDGLNVFGIGSCSMSYDSFGIATLQVNVKGLI</sequence>
<dbReference type="AlphaFoldDB" id="A0A235ENX3"/>
<proteinExistence type="predicted"/>
<reference evidence="1 2" key="1">
    <citation type="submission" date="2017-07" db="EMBL/GenBank/DDBJ databases">
        <title>Acidovorax KNDSW TSA 6 genome sequence and assembly.</title>
        <authorList>
            <person name="Mayilraj S."/>
        </authorList>
    </citation>
    <scope>NUCLEOTIDE SEQUENCE [LARGE SCALE GENOMIC DNA]</scope>
    <source>
        <strain evidence="1 2">KNDSW-TSA6</strain>
    </source>
</reference>
<dbReference type="OrthoDB" id="6992011at2"/>
<accession>A0A235ENX3</accession>
<comment type="caution">
    <text evidence="1">The sequence shown here is derived from an EMBL/GenBank/DDBJ whole genome shotgun (WGS) entry which is preliminary data.</text>
</comment>
<dbReference type="RefSeq" id="WP_094288368.1">
    <property type="nucleotide sequence ID" value="NZ_NOIG01000005.1"/>
</dbReference>
<organism evidence="1 2">
    <name type="scientific">Acidovorax kalamii</name>
    <dbReference type="NCBI Taxonomy" id="2004485"/>
    <lineage>
        <taxon>Bacteria</taxon>
        <taxon>Pseudomonadati</taxon>
        <taxon>Pseudomonadota</taxon>
        <taxon>Betaproteobacteria</taxon>
        <taxon>Burkholderiales</taxon>
        <taxon>Comamonadaceae</taxon>
        <taxon>Acidovorax</taxon>
    </lineage>
</organism>
<keyword evidence="2" id="KW-1185">Reference proteome</keyword>
<dbReference type="Proteomes" id="UP000215441">
    <property type="component" value="Unassembled WGS sequence"/>
</dbReference>
<dbReference type="EMBL" id="NOIG01000005">
    <property type="protein sequence ID" value="OYD50721.1"/>
    <property type="molecule type" value="Genomic_DNA"/>
</dbReference>
<protein>
    <submittedName>
        <fullName evidence="1">Uncharacterized protein</fullName>
    </submittedName>
</protein>
<name>A0A235ENX3_9BURK</name>
<evidence type="ECO:0000313" key="2">
    <source>
        <dbReference type="Proteomes" id="UP000215441"/>
    </source>
</evidence>
<gene>
    <name evidence="1" type="ORF">CBY09_08295</name>
</gene>